<evidence type="ECO:0000256" key="1">
    <source>
        <dbReference type="ARBA" id="ARBA00005820"/>
    </source>
</evidence>
<dbReference type="InterPro" id="IPR036388">
    <property type="entry name" value="WH-like_DNA-bd_sf"/>
</dbReference>
<dbReference type="SMART" id="SM01043">
    <property type="entry name" value="BTAD"/>
    <property type="match status" value="1"/>
</dbReference>
<dbReference type="InterPro" id="IPR003593">
    <property type="entry name" value="AAA+_ATPase"/>
</dbReference>
<evidence type="ECO:0000313" key="6">
    <source>
        <dbReference type="Proteomes" id="UP001501183"/>
    </source>
</evidence>
<dbReference type="InterPro" id="IPR016032">
    <property type="entry name" value="Sig_transdc_resp-reg_C-effctor"/>
</dbReference>
<feature type="DNA-binding region" description="OmpR/PhoB-type" evidence="3">
    <location>
        <begin position="8"/>
        <end position="104"/>
    </location>
</feature>
<dbReference type="PROSITE" id="PS51755">
    <property type="entry name" value="OMPR_PHOB"/>
    <property type="match status" value="1"/>
</dbReference>
<dbReference type="InterPro" id="IPR001867">
    <property type="entry name" value="OmpR/PhoB-type_DNA-bd"/>
</dbReference>
<evidence type="ECO:0000259" key="4">
    <source>
        <dbReference type="PROSITE" id="PS51755"/>
    </source>
</evidence>
<dbReference type="InterPro" id="IPR027417">
    <property type="entry name" value="P-loop_NTPase"/>
</dbReference>
<sequence length="1100" mass="115496">MQPDTNEPAALSSTGVEVALLGEVATRRGGRLVPLAGTRARSLLVALARRPGRFRSAQALIEDVWGDAPPRSPVNALHTQISRLRGALPAGVLESGAAGYRLDLTRAQVDLTLARAFEQRARQQHADGDHLGAVDTVRRARVLWRGEPGTDLPPGEAARDLADEAALRATALDSVELAALVAAGDLRQALPLARAAADRDPLGEQAHGELMLVLYGLGLGNEALEVYAGLRRRLADRLGADPATRLVDLNTAILTGTEPVPGHRGAPAPIEPGPVAPQPVPSSVGLRAAPNTLLGRDADLAAIEELLAAGRVVTVLGPGGTGKTRVAHELGLRARVPVALVELASLRSGADVAAAISATLGVGEVELAPGTSLTRARIHDARERLRDALSARPSLLILDNCEHLIDDVAEVVADLVAASDRVTVLATSRAPMAITAEAVYPLPPLEIDESGSPATELFRVRAQAVRPSVRLEPDAVARLCRTLDGLPLAIELAAARVRTMSVEDIGARLTDRFALLRSGDRTSPRRHRTLHAVIEWSWNLLEPDQRVALRRLCRFPAGFTIDAATAVAQWGDVGDAAAAVDGLVTQSMLTVVENEHGLRYHMLETVREFGEEQLALAGAAEADEVAERTFGWAERFGLDAVDGFRGGDQVAAAHAVDAEHDNLLAVLRQALAAGADRVALTVFPVLGVLWSLRGAHSEVGLWAPRILGLDPRGAQLREVPGDCLAAGYLLIAGHAAFGGVSRALAVARVRLREIVRTRTDLDPGIAFGAALLVRPATGRGIARMLADAVRDPDPSVRGVALMARANLRENSGDLYGSRTDGVAALALARAAGQAWSVSMACQHLGSLAGQAARYEDAVDLYREGADLMRDLHAIEESAAVRSYIAGALVGLGRIDEARAELDLAGPLVDRPVGASGRPGVDQGTASIAAGRAEVDLASGDVDAGLRGYRSALASVGWPDSGVGDSPDPFGLMVMSAAVDAHVLAGRAAAVADVVDWFTARVVVQLGPEGYADLPQTGAVACAVGSYDIETGRPEAGLRLLALATRISPRQDFPVMQLTRHLDRARTALGGSRVDAALAAVSGLPRRHARELILDVLRARE</sequence>
<gene>
    <name evidence="5" type="ORF">GCM10023094_43070</name>
</gene>
<reference evidence="6" key="1">
    <citation type="journal article" date="2019" name="Int. J. Syst. Evol. Microbiol.">
        <title>The Global Catalogue of Microorganisms (GCM) 10K type strain sequencing project: providing services to taxonomists for standard genome sequencing and annotation.</title>
        <authorList>
            <consortium name="The Broad Institute Genomics Platform"/>
            <consortium name="The Broad Institute Genome Sequencing Center for Infectious Disease"/>
            <person name="Wu L."/>
            <person name="Ma J."/>
        </authorList>
    </citation>
    <scope>NUCLEOTIDE SEQUENCE [LARGE SCALE GENOMIC DNA]</scope>
    <source>
        <strain evidence="6">JCM 32206</strain>
    </source>
</reference>
<dbReference type="SUPFAM" id="SSF46894">
    <property type="entry name" value="C-terminal effector domain of the bipartite response regulators"/>
    <property type="match status" value="1"/>
</dbReference>
<accession>A0ABP8PF12</accession>
<feature type="domain" description="OmpR/PhoB-type" evidence="4">
    <location>
        <begin position="8"/>
        <end position="104"/>
    </location>
</feature>
<dbReference type="SMART" id="SM00862">
    <property type="entry name" value="Trans_reg_C"/>
    <property type="match status" value="1"/>
</dbReference>
<comment type="caution">
    <text evidence="5">The sequence shown here is derived from an EMBL/GenBank/DDBJ whole genome shotgun (WGS) entry which is preliminary data.</text>
</comment>
<dbReference type="RefSeq" id="WP_345350016.1">
    <property type="nucleotide sequence ID" value="NZ_BAABFB010000066.1"/>
</dbReference>
<comment type="similarity">
    <text evidence="1">Belongs to the AfsR/DnrI/RedD regulatory family.</text>
</comment>
<name>A0ABP8PF12_9NOCA</name>
<organism evidence="5 6">
    <name type="scientific">Rhodococcus olei</name>
    <dbReference type="NCBI Taxonomy" id="2161675"/>
    <lineage>
        <taxon>Bacteria</taxon>
        <taxon>Bacillati</taxon>
        <taxon>Actinomycetota</taxon>
        <taxon>Actinomycetes</taxon>
        <taxon>Mycobacteriales</taxon>
        <taxon>Nocardiaceae</taxon>
        <taxon>Rhodococcus</taxon>
    </lineage>
</organism>
<keyword evidence="2 3" id="KW-0238">DNA-binding</keyword>
<protein>
    <submittedName>
        <fullName evidence="5">BTAD domain-containing putative transcriptional regulator</fullName>
    </submittedName>
</protein>
<dbReference type="Gene3D" id="3.40.50.300">
    <property type="entry name" value="P-loop containing nucleotide triphosphate hydrolases"/>
    <property type="match status" value="1"/>
</dbReference>
<dbReference type="PRINTS" id="PR00364">
    <property type="entry name" value="DISEASERSIST"/>
</dbReference>
<dbReference type="Gene3D" id="1.10.10.10">
    <property type="entry name" value="Winged helix-like DNA-binding domain superfamily/Winged helix DNA-binding domain"/>
    <property type="match status" value="1"/>
</dbReference>
<dbReference type="InterPro" id="IPR049945">
    <property type="entry name" value="AAA_22"/>
</dbReference>
<dbReference type="PANTHER" id="PTHR47691:SF3">
    <property type="entry name" value="HTH-TYPE TRANSCRIPTIONAL REGULATOR RV0890C-RELATED"/>
    <property type="match status" value="1"/>
</dbReference>
<proteinExistence type="inferred from homology"/>
<dbReference type="Pfam" id="PF13401">
    <property type="entry name" value="AAA_22"/>
    <property type="match status" value="1"/>
</dbReference>
<dbReference type="SUPFAM" id="SSF52540">
    <property type="entry name" value="P-loop containing nucleoside triphosphate hydrolases"/>
    <property type="match status" value="1"/>
</dbReference>
<dbReference type="SUPFAM" id="SSF48452">
    <property type="entry name" value="TPR-like"/>
    <property type="match status" value="1"/>
</dbReference>
<dbReference type="PANTHER" id="PTHR47691">
    <property type="entry name" value="REGULATOR-RELATED"/>
    <property type="match status" value="1"/>
</dbReference>
<dbReference type="Proteomes" id="UP001501183">
    <property type="component" value="Unassembled WGS sequence"/>
</dbReference>
<dbReference type="CDD" id="cd15831">
    <property type="entry name" value="BTAD"/>
    <property type="match status" value="1"/>
</dbReference>
<evidence type="ECO:0000313" key="5">
    <source>
        <dbReference type="EMBL" id="GAA4486501.1"/>
    </source>
</evidence>
<dbReference type="InterPro" id="IPR011990">
    <property type="entry name" value="TPR-like_helical_dom_sf"/>
</dbReference>
<dbReference type="InterPro" id="IPR005158">
    <property type="entry name" value="BTAD"/>
</dbReference>
<evidence type="ECO:0000256" key="2">
    <source>
        <dbReference type="ARBA" id="ARBA00023125"/>
    </source>
</evidence>
<evidence type="ECO:0000256" key="3">
    <source>
        <dbReference type="PROSITE-ProRule" id="PRU01091"/>
    </source>
</evidence>
<dbReference type="Gene3D" id="1.25.40.10">
    <property type="entry name" value="Tetratricopeptide repeat domain"/>
    <property type="match status" value="2"/>
</dbReference>
<dbReference type="Pfam" id="PF03704">
    <property type="entry name" value="BTAD"/>
    <property type="match status" value="1"/>
</dbReference>
<dbReference type="EMBL" id="BAABFB010000066">
    <property type="protein sequence ID" value="GAA4486501.1"/>
    <property type="molecule type" value="Genomic_DNA"/>
</dbReference>
<dbReference type="Pfam" id="PF00486">
    <property type="entry name" value="Trans_reg_C"/>
    <property type="match status" value="1"/>
</dbReference>
<keyword evidence="6" id="KW-1185">Reference proteome</keyword>
<dbReference type="SMART" id="SM00382">
    <property type="entry name" value="AAA"/>
    <property type="match status" value="1"/>
</dbReference>